<dbReference type="OrthoDB" id="5774693at2"/>
<dbReference type="EMBL" id="VWXX01000003">
    <property type="protein sequence ID" value="KAA6186882.1"/>
    <property type="molecule type" value="Genomic_DNA"/>
</dbReference>
<protein>
    <submittedName>
        <fullName evidence="1">Uncharacterized protein</fullName>
    </submittedName>
</protein>
<dbReference type="Proteomes" id="UP000322981">
    <property type="component" value="Unassembled WGS sequence"/>
</dbReference>
<accession>A0A5M8FT33</accession>
<sequence>MELAEAIRQLVPLQMRMPDPKHPLTLRTHCVAEVFLVGTSHGQAVVWLDPFWCRPDAGASSHIAYAMPRFDPERARWIDQDPRYGPHCHAYQKPVVFERLEGGSGPWREHQAWQMWRARLGAA</sequence>
<keyword evidence="2" id="KW-1185">Reference proteome</keyword>
<evidence type="ECO:0000313" key="1">
    <source>
        <dbReference type="EMBL" id="KAA6186882.1"/>
    </source>
</evidence>
<name>A0A5M8FT33_9GAMM</name>
<proteinExistence type="predicted"/>
<comment type="caution">
    <text evidence="1">The sequence shown here is derived from an EMBL/GenBank/DDBJ whole genome shotgun (WGS) entry which is preliminary data.</text>
</comment>
<evidence type="ECO:0000313" key="2">
    <source>
        <dbReference type="Proteomes" id="UP000322981"/>
    </source>
</evidence>
<gene>
    <name evidence="1" type="ORF">F2Q65_03005</name>
</gene>
<dbReference type="RefSeq" id="WP_150090297.1">
    <property type="nucleotide sequence ID" value="NZ_JBFUOH010000065.1"/>
</dbReference>
<organism evidence="1 2">
    <name type="scientific">Thiohalocapsa marina</name>
    <dbReference type="NCBI Taxonomy" id="424902"/>
    <lineage>
        <taxon>Bacteria</taxon>
        <taxon>Pseudomonadati</taxon>
        <taxon>Pseudomonadota</taxon>
        <taxon>Gammaproteobacteria</taxon>
        <taxon>Chromatiales</taxon>
        <taxon>Chromatiaceae</taxon>
        <taxon>Thiohalocapsa</taxon>
    </lineage>
</organism>
<reference evidence="1 2" key="1">
    <citation type="submission" date="2019-09" db="EMBL/GenBank/DDBJ databases">
        <title>Whole-genome sequence of the purple sulfur bacterium Thiohalocapsa marina DSM 19078.</title>
        <authorList>
            <person name="Kyndt J.A."/>
            <person name="Meyer T.E."/>
        </authorList>
    </citation>
    <scope>NUCLEOTIDE SEQUENCE [LARGE SCALE GENOMIC DNA]</scope>
    <source>
        <strain evidence="1 2">DSM 19078</strain>
    </source>
</reference>
<dbReference type="AlphaFoldDB" id="A0A5M8FT33"/>